<dbReference type="InterPro" id="IPR000772">
    <property type="entry name" value="Ricin_B_lectin"/>
</dbReference>
<name>A0A937ESW6_9ACTN</name>
<evidence type="ECO:0000256" key="4">
    <source>
        <dbReference type="ARBA" id="ARBA00023125"/>
    </source>
</evidence>
<dbReference type="PROSITE" id="PS50231">
    <property type="entry name" value="RICIN_B_LECTIN"/>
    <property type="match status" value="1"/>
</dbReference>
<dbReference type="NCBIfam" id="TIGR02937">
    <property type="entry name" value="sigma70-ECF"/>
    <property type="match status" value="1"/>
</dbReference>
<dbReference type="Gene3D" id="2.80.10.50">
    <property type="match status" value="1"/>
</dbReference>
<sequence length="546" mass="57389">MPPSEQEDLASRSDAELTARVRTSAADAELSELYRRHRVAVSSYARTCCREWHTAEELTAEAFTRTIQAVRGGHGPEQAWRPYLLAVVRRVAADWSATSRRTDLSPDFENWLTEVPGCDPVETGEERLLRLEDGNLVLQAFRSLPERWQGVLWHTLVEGESTAEVGALLGLSPSGVASLAARAREGLREAYLAVIAGFGTEGECLHYSGLLAAAVRGTGRRTSKSLQRHLAGCERCTRAMADLRRLNTQLPSALTAGVLLWGGAAYVTARAGGTHATAALTAQQAVPATGGPTGLTARAKAAGLGAGAAAAAIALAVTIGSLLPGPEDGKGHAAPPPSGPSAVMSSLVTSPSASPSASAKRRSASPTPKPAPTRPPRARQRPSPQASPAPAPSWAPEADARTRLRIAPTDTCMEIAGGTTAEGARPRQAACDGTPAQLWDLVSADAGNYYGGTRLRNVASGLCLTSSGATEDDSPVEQRPCDPDDGSQVWLQCDESSDDGVNFIDETDEMYLILDDWSDSDGTPGDTIGTSHMYVDAPSFGFRMDA</sequence>
<evidence type="ECO:0000313" key="10">
    <source>
        <dbReference type="Proteomes" id="UP000661858"/>
    </source>
</evidence>
<dbReference type="SUPFAM" id="SSF88946">
    <property type="entry name" value="Sigma2 domain of RNA polymerase sigma factors"/>
    <property type="match status" value="1"/>
</dbReference>
<dbReference type="GO" id="GO:0003677">
    <property type="term" value="F:DNA binding"/>
    <property type="evidence" value="ECO:0007669"/>
    <property type="project" value="UniProtKB-KW"/>
</dbReference>
<feature type="region of interest" description="Disordered" evidence="6">
    <location>
        <begin position="327"/>
        <end position="399"/>
    </location>
</feature>
<gene>
    <name evidence="9" type="ORF">JK359_37505</name>
</gene>
<dbReference type="RefSeq" id="WP_201844112.1">
    <property type="nucleotide sequence ID" value="NZ_JAERRK010000036.1"/>
</dbReference>
<dbReference type="InterPro" id="IPR013325">
    <property type="entry name" value="RNA_pol_sigma_r2"/>
</dbReference>
<dbReference type="InterPro" id="IPR035992">
    <property type="entry name" value="Ricin_B-like_lectins"/>
</dbReference>
<evidence type="ECO:0000256" key="1">
    <source>
        <dbReference type="ARBA" id="ARBA00010641"/>
    </source>
</evidence>
<dbReference type="CDD" id="cd06171">
    <property type="entry name" value="Sigma70_r4"/>
    <property type="match status" value="1"/>
</dbReference>
<comment type="caution">
    <text evidence="9">The sequence shown here is derived from an EMBL/GenBank/DDBJ whole genome shotgun (WGS) entry which is preliminary data.</text>
</comment>
<feature type="region of interest" description="Disordered" evidence="6">
    <location>
        <begin position="467"/>
        <end position="486"/>
    </location>
</feature>
<dbReference type="GO" id="GO:0016987">
    <property type="term" value="F:sigma factor activity"/>
    <property type="evidence" value="ECO:0007669"/>
    <property type="project" value="UniProtKB-KW"/>
</dbReference>
<dbReference type="InterPro" id="IPR013324">
    <property type="entry name" value="RNA_pol_sigma_r3/r4-like"/>
</dbReference>
<dbReference type="EMBL" id="JAERRK010000036">
    <property type="protein sequence ID" value="MBL1087571.1"/>
    <property type="molecule type" value="Genomic_DNA"/>
</dbReference>
<dbReference type="InterPro" id="IPR014284">
    <property type="entry name" value="RNA_pol_sigma-70_dom"/>
</dbReference>
<keyword evidence="10" id="KW-1185">Reference proteome</keyword>
<evidence type="ECO:0000256" key="6">
    <source>
        <dbReference type="SAM" id="MobiDB-lite"/>
    </source>
</evidence>
<dbReference type="InterPro" id="IPR039425">
    <property type="entry name" value="RNA_pol_sigma-70-like"/>
</dbReference>
<dbReference type="InterPro" id="IPR036388">
    <property type="entry name" value="WH-like_DNA-bd_sf"/>
</dbReference>
<dbReference type="AlphaFoldDB" id="A0A937ESW6"/>
<keyword evidence="5" id="KW-0804">Transcription</keyword>
<dbReference type="GO" id="GO:0006352">
    <property type="term" value="P:DNA-templated transcription initiation"/>
    <property type="evidence" value="ECO:0007669"/>
    <property type="project" value="InterPro"/>
</dbReference>
<feature type="domain" description="RNA polymerase sigma-70 region 2" evidence="8">
    <location>
        <begin position="33"/>
        <end position="101"/>
    </location>
</feature>
<dbReference type="SUPFAM" id="SSF88659">
    <property type="entry name" value="Sigma3 and sigma4 domains of RNA polymerase sigma factors"/>
    <property type="match status" value="1"/>
</dbReference>
<proteinExistence type="inferred from homology"/>
<feature type="domain" description="Ricin B lectin" evidence="7">
    <location>
        <begin position="403"/>
        <end position="491"/>
    </location>
</feature>
<dbReference type="Pfam" id="PF04542">
    <property type="entry name" value="Sigma70_r2"/>
    <property type="match status" value="1"/>
</dbReference>
<dbReference type="PANTHER" id="PTHR43133:SF8">
    <property type="entry name" value="RNA POLYMERASE SIGMA FACTOR HI_1459-RELATED"/>
    <property type="match status" value="1"/>
</dbReference>
<keyword evidence="2" id="KW-0805">Transcription regulation</keyword>
<protein>
    <submittedName>
        <fullName evidence="9">Sigma-70 family RNA polymerase sigma factor</fullName>
    </submittedName>
</protein>
<accession>A0A937ESW6</accession>
<dbReference type="SUPFAM" id="SSF50370">
    <property type="entry name" value="Ricin B-like lectins"/>
    <property type="match status" value="1"/>
</dbReference>
<organism evidence="9 10">
    <name type="scientific">Streptomyces actinomycinicus</name>
    <dbReference type="NCBI Taxonomy" id="1695166"/>
    <lineage>
        <taxon>Bacteria</taxon>
        <taxon>Bacillati</taxon>
        <taxon>Actinomycetota</taxon>
        <taxon>Actinomycetes</taxon>
        <taxon>Kitasatosporales</taxon>
        <taxon>Streptomycetaceae</taxon>
        <taxon>Streptomyces</taxon>
    </lineage>
</organism>
<keyword evidence="4" id="KW-0238">DNA-binding</keyword>
<evidence type="ECO:0000313" key="9">
    <source>
        <dbReference type="EMBL" id="MBL1087571.1"/>
    </source>
</evidence>
<dbReference type="Proteomes" id="UP000661858">
    <property type="component" value="Unassembled WGS sequence"/>
</dbReference>
<evidence type="ECO:0000256" key="2">
    <source>
        <dbReference type="ARBA" id="ARBA00023015"/>
    </source>
</evidence>
<evidence type="ECO:0000259" key="7">
    <source>
        <dbReference type="Pfam" id="PF00652"/>
    </source>
</evidence>
<reference evidence="9" key="1">
    <citation type="submission" date="2021-01" db="EMBL/GenBank/DDBJ databases">
        <title>WGS of actinomycetes isolated from Thailand.</title>
        <authorList>
            <person name="Thawai C."/>
        </authorList>
    </citation>
    <scope>NUCLEOTIDE SEQUENCE</scope>
    <source>
        <strain evidence="9">RCU-197</strain>
    </source>
</reference>
<keyword evidence="3" id="KW-0731">Sigma factor</keyword>
<dbReference type="Gene3D" id="1.10.10.10">
    <property type="entry name" value="Winged helix-like DNA-binding domain superfamily/Winged helix DNA-binding domain"/>
    <property type="match status" value="1"/>
</dbReference>
<evidence type="ECO:0000259" key="8">
    <source>
        <dbReference type="Pfam" id="PF04542"/>
    </source>
</evidence>
<evidence type="ECO:0000256" key="3">
    <source>
        <dbReference type="ARBA" id="ARBA00023082"/>
    </source>
</evidence>
<feature type="compositionally biased region" description="Low complexity" evidence="6">
    <location>
        <begin position="340"/>
        <end position="358"/>
    </location>
</feature>
<dbReference type="PANTHER" id="PTHR43133">
    <property type="entry name" value="RNA POLYMERASE ECF-TYPE SIGMA FACTO"/>
    <property type="match status" value="1"/>
</dbReference>
<comment type="similarity">
    <text evidence="1">Belongs to the sigma-70 factor family. ECF subfamily.</text>
</comment>
<dbReference type="CDD" id="cd00161">
    <property type="entry name" value="beta-trefoil_Ricin-like"/>
    <property type="match status" value="1"/>
</dbReference>
<evidence type="ECO:0000256" key="5">
    <source>
        <dbReference type="ARBA" id="ARBA00023163"/>
    </source>
</evidence>
<dbReference type="InterPro" id="IPR007627">
    <property type="entry name" value="RNA_pol_sigma70_r2"/>
</dbReference>
<dbReference type="Pfam" id="PF00652">
    <property type="entry name" value="Ricin_B_lectin"/>
    <property type="match status" value="1"/>
</dbReference>
<dbReference type="Gene3D" id="1.10.1740.10">
    <property type="match status" value="1"/>
</dbReference>